<evidence type="ECO:0000256" key="2">
    <source>
        <dbReference type="ARBA" id="ARBA00006355"/>
    </source>
</evidence>
<comment type="subcellular location">
    <subcellularLocation>
        <location evidence="1">Mitochondrion inner membrane</location>
        <topology evidence="1">Single-pass membrane protein</topology>
    </subcellularLocation>
</comment>
<evidence type="ECO:0000256" key="11">
    <source>
        <dbReference type="ARBA" id="ARBA00023136"/>
    </source>
</evidence>
<evidence type="ECO:0000256" key="3">
    <source>
        <dbReference type="ARBA" id="ARBA00020796"/>
    </source>
</evidence>
<evidence type="ECO:0000256" key="10">
    <source>
        <dbReference type="ARBA" id="ARBA00023128"/>
    </source>
</evidence>
<proteinExistence type="inferred from homology"/>
<sequence>MPFGLKVPSKNTLIFSGVAGGIAGLVYSSNKYAQDARTRLAQRVSFLADRPCGVPEMPRKVTVYITAPPGDGLEKSRTWFREYVKPILVAGAVDYEIKEAKSPGQIETSVMEEIVQRRREAVEAANAESTDHEQLEHKSNTGFTSPVDMKKKKSEVVSDGILAIGRNANREVLSALGKG</sequence>
<protein>
    <recommendedName>
        <fullName evidence="3">Mitochondrial import inner membrane translocase subunit TIM54</fullName>
    </recommendedName>
</protein>
<dbReference type="Pfam" id="PF11711">
    <property type="entry name" value="Tim54"/>
    <property type="match status" value="1"/>
</dbReference>
<dbReference type="Proteomes" id="UP000603453">
    <property type="component" value="Unassembled WGS sequence"/>
</dbReference>
<evidence type="ECO:0000256" key="7">
    <source>
        <dbReference type="ARBA" id="ARBA00022927"/>
    </source>
</evidence>
<evidence type="ECO:0000256" key="5">
    <source>
        <dbReference type="ARBA" id="ARBA00022692"/>
    </source>
</evidence>
<dbReference type="OrthoDB" id="5598305at2759"/>
<dbReference type="GO" id="GO:0015031">
    <property type="term" value="P:protein transport"/>
    <property type="evidence" value="ECO:0007669"/>
    <property type="project" value="UniProtKB-KW"/>
</dbReference>
<dbReference type="InterPro" id="IPR021056">
    <property type="entry name" value="Mt_import_IM_translocase_Tim54"/>
</dbReference>
<feature type="compositionally biased region" description="Basic and acidic residues" evidence="12">
    <location>
        <begin position="129"/>
        <end position="139"/>
    </location>
</feature>
<feature type="region of interest" description="Disordered" evidence="12">
    <location>
        <begin position="124"/>
        <end position="151"/>
    </location>
</feature>
<keyword evidence="14" id="KW-1185">Reference proteome</keyword>
<dbReference type="EMBL" id="JAEPRD010000181">
    <property type="protein sequence ID" value="KAG2195015.1"/>
    <property type="molecule type" value="Genomic_DNA"/>
</dbReference>
<keyword evidence="10" id="KW-0496">Mitochondrion</keyword>
<gene>
    <name evidence="13" type="ORF">INT47_005615</name>
</gene>
<evidence type="ECO:0000256" key="1">
    <source>
        <dbReference type="ARBA" id="ARBA00004434"/>
    </source>
</evidence>
<dbReference type="AlphaFoldDB" id="A0A8H7QNR9"/>
<keyword evidence="6" id="KW-0999">Mitochondrion inner membrane</keyword>
<accession>A0A8H7QNR9</accession>
<evidence type="ECO:0000256" key="8">
    <source>
        <dbReference type="ARBA" id="ARBA00022989"/>
    </source>
</evidence>
<evidence type="ECO:0000313" key="14">
    <source>
        <dbReference type="Proteomes" id="UP000603453"/>
    </source>
</evidence>
<keyword evidence="8" id="KW-1133">Transmembrane helix</keyword>
<evidence type="ECO:0000313" key="13">
    <source>
        <dbReference type="EMBL" id="KAG2195015.1"/>
    </source>
</evidence>
<reference evidence="13" key="1">
    <citation type="submission" date="2020-12" db="EMBL/GenBank/DDBJ databases">
        <title>Metabolic potential, ecology and presence of endohyphal bacteria is reflected in genomic diversity of Mucoromycotina.</title>
        <authorList>
            <person name="Muszewska A."/>
            <person name="Okrasinska A."/>
            <person name="Steczkiewicz K."/>
            <person name="Drgas O."/>
            <person name="Orlowska M."/>
            <person name="Perlinska-Lenart U."/>
            <person name="Aleksandrzak-Piekarczyk T."/>
            <person name="Szatraj K."/>
            <person name="Zielenkiewicz U."/>
            <person name="Pilsyk S."/>
            <person name="Malc E."/>
            <person name="Mieczkowski P."/>
            <person name="Kruszewska J.S."/>
            <person name="Biernat P."/>
            <person name="Pawlowska J."/>
        </authorList>
    </citation>
    <scope>NUCLEOTIDE SEQUENCE</scope>
    <source>
        <strain evidence="13">WA0000017839</strain>
    </source>
</reference>
<name>A0A8H7QNR9_9FUNG</name>
<evidence type="ECO:0000256" key="9">
    <source>
        <dbReference type="ARBA" id="ARBA00023010"/>
    </source>
</evidence>
<keyword evidence="11" id="KW-0472">Membrane</keyword>
<keyword evidence="7" id="KW-0653">Protein transport</keyword>
<dbReference type="GO" id="GO:0005743">
    <property type="term" value="C:mitochondrial inner membrane"/>
    <property type="evidence" value="ECO:0007669"/>
    <property type="project" value="UniProtKB-SubCell"/>
</dbReference>
<evidence type="ECO:0000256" key="6">
    <source>
        <dbReference type="ARBA" id="ARBA00022792"/>
    </source>
</evidence>
<evidence type="ECO:0000256" key="4">
    <source>
        <dbReference type="ARBA" id="ARBA00022448"/>
    </source>
</evidence>
<keyword evidence="4" id="KW-0813">Transport</keyword>
<organism evidence="13 14">
    <name type="scientific">Mucor saturninus</name>
    <dbReference type="NCBI Taxonomy" id="64648"/>
    <lineage>
        <taxon>Eukaryota</taxon>
        <taxon>Fungi</taxon>
        <taxon>Fungi incertae sedis</taxon>
        <taxon>Mucoromycota</taxon>
        <taxon>Mucoromycotina</taxon>
        <taxon>Mucoromycetes</taxon>
        <taxon>Mucorales</taxon>
        <taxon>Mucorineae</taxon>
        <taxon>Mucoraceae</taxon>
        <taxon>Mucor</taxon>
    </lineage>
</organism>
<evidence type="ECO:0000256" key="12">
    <source>
        <dbReference type="SAM" id="MobiDB-lite"/>
    </source>
</evidence>
<comment type="caution">
    <text evidence="13">The sequence shown here is derived from an EMBL/GenBank/DDBJ whole genome shotgun (WGS) entry which is preliminary data.</text>
</comment>
<comment type="similarity">
    <text evidence="2">Belongs to the TIM54 family.</text>
</comment>
<keyword evidence="5" id="KW-0812">Transmembrane</keyword>
<keyword evidence="9" id="KW-0811">Translocation</keyword>